<evidence type="ECO:0008006" key="4">
    <source>
        <dbReference type="Google" id="ProtNLM"/>
    </source>
</evidence>
<evidence type="ECO:0000313" key="3">
    <source>
        <dbReference type="Proteomes" id="UP001373714"/>
    </source>
</evidence>
<feature type="region of interest" description="Disordered" evidence="1">
    <location>
        <begin position="272"/>
        <end position="291"/>
    </location>
</feature>
<dbReference type="AlphaFoldDB" id="A0AAV9V043"/>
<accession>A0AAV9V043</accession>
<feature type="compositionally biased region" description="Polar residues" evidence="1">
    <location>
        <begin position="249"/>
        <end position="266"/>
    </location>
</feature>
<feature type="compositionally biased region" description="Polar residues" evidence="1">
    <location>
        <begin position="16"/>
        <end position="25"/>
    </location>
</feature>
<organism evidence="2 3">
    <name type="scientific">Orbilia blumenaviensis</name>
    <dbReference type="NCBI Taxonomy" id="1796055"/>
    <lineage>
        <taxon>Eukaryota</taxon>
        <taxon>Fungi</taxon>
        <taxon>Dikarya</taxon>
        <taxon>Ascomycota</taxon>
        <taxon>Pezizomycotina</taxon>
        <taxon>Orbiliomycetes</taxon>
        <taxon>Orbiliales</taxon>
        <taxon>Orbiliaceae</taxon>
        <taxon>Orbilia</taxon>
    </lineage>
</organism>
<feature type="region of interest" description="Disordered" evidence="1">
    <location>
        <begin position="305"/>
        <end position="327"/>
    </location>
</feature>
<feature type="region of interest" description="Disordered" evidence="1">
    <location>
        <begin position="212"/>
        <end position="267"/>
    </location>
</feature>
<dbReference type="EMBL" id="JAVHNS010000006">
    <property type="protein sequence ID" value="KAK6352145.1"/>
    <property type="molecule type" value="Genomic_DNA"/>
</dbReference>
<evidence type="ECO:0000313" key="2">
    <source>
        <dbReference type="EMBL" id="KAK6352145.1"/>
    </source>
</evidence>
<feature type="compositionally biased region" description="Polar residues" evidence="1">
    <location>
        <begin position="275"/>
        <end position="291"/>
    </location>
</feature>
<sequence length="589" mass="64962">MAATFPSTAGRDNDVTGPSGTQSQAGAAEEPEFMGLSALRTGPRFKSLPVAAQVRPAASRSVVSRSQSVSSDQLSLVPDSTELTPLGQPPNPSSVPPPQYPVRTRVDQVGHQMIPQEGQTFAQPTFPRSAVNVPTSYNDDLQLLLARTAQALNLLEQQERPQPTFPAQPSMPVAPSQGFGTFANFPPHGRILPNISPSELFPDGVPPSLVATQGGPPSRFGYFPGGADSIFQNEGPQTAPLKVEPPLNENFSGQQRSTGLAVNAASTGGCPANEASASSLPSTNEPSLGQSVSRSALNQVFPNKISGGANAAEEDKPPTDPQQQQTTVESVLEELKMFYSMDPISMIEKGYLPTLKGSNYLEWAVNMERYLKAQGLWPTWNSFSKYFGCPNQALHEIDHLKYYQCTQLECMRRDRIDAAGLLVLVMSCQPEARSLLMRQNTMESAWILLEHTYVRGIREHTPDYEWIHPVYIMQHSNGAVGPFEDQKISDFFMDAFRQWCDYLYAVDTYFGMSMADPKYISEAFFLKNVIGFLPDRPPYQYIKAYWLPRLEVQPRQFFEIYGWLVAMEREGTAAFIPPEVGVTRMPGCG</sequence>
<reference evidence="2 3" key="1">
    <citation type="submission" date="2019-10" db="EMBL/GenBank/DDBJ databases">
        <authorList>
            <person name="Palmer J.M."/>
        </authorList>
    </citation>
    <scope>NUCLEOTIDE SEQUENCE [LARGE SCALE GENOMIC DNA]</scope>
    <source>
        <strain evidence="2 3">TWF730</strain>
    </source>
</reference>
<keyword evidence="3" id="KW-1185">Reference proteome</keyword>
<feature type="compositionally biased region" description="Pro residues" evidence="1">
    <location>
        <begin position="87"/>
        <end position="100"/>
    </location>
</feature>
<proteinExistence type="predicted"/>
<name>A0AAV9V043_9PEZI</name>
<protein>
    <recommendedName>
        <fullName evidence="4">DUF4219 domain-containing protein</fullName>
    </recommendedName>
</protein>
<feature type="region of interest" description="Disordered" evidence="1">
    <location>
        <begin position="1"/>
        <end position="102"/>
    </location>
</feature>
<feature type="compositionally biased region" description="Low complexity" evidence="1">
    <location>
        <begin position="49"/>
        <end position="80"/>
    </location>
</feature>
<gene>
    <name evidence="2" type="ORF">TWF730_008977</name>
</gene>
<dbReference type="Proteomes" id="UP001373714">
    <property type="component" value="Unassembled WGS sequence"/>
</dbReference>
<evidence type="ECO:0000256" key="1">
    <source>
        <dbReference type="SAM" id="MobiDB-lite"/>
    </source>
</evidence>
<comment type="caution">
    <text evidence="2">The sequence shown here is derived from an EMBL/GenBank/DDBJ whole genome shotgun (WGS) entry which is preliminary data.</text>
</comment>